<evidence type="ECO:0008006" key="2">
    <source>
        <dbReference type="Google" id="ProtNLM"/>
    </source>
</evidence>
<dbReference type="AlphaFoldDB" id="A0A0K2U398"/>
<evidence type="ECO:0000313" key="1">
    <source>
        <dbReference type="EMBL" id="CDW32387.1"/>
    </source>
</evidence>
<accession>A0A0K2U398</accession>
<sequence>MPFKDCGKLFNATLCTCLYGLSGCGHFKLLGKAKYKRIRT</sequence>
<protein>
    <recommendedName>
        <fullName evidence="2">Lipoprotein</fullName>
    </recommendedName>
</protein>
<dbReference type="EMBL" id="HACA01015026">
    <property type="protein sequence ID" value="CDW32387.1"/>
    <property type="molecule type" value="Transcribed_RNA"/>
</dbReference>
<dbReference type="PROSITE" id="PS51257">
    <property type="entry name" value="PROKAR_LIPOPROTEIN"/>
    <property type="match status" value="1"/>
</dbReference>
<organism evidence="1">
    <name type="scientific">Lepeophtheirus salmonis</name>
    <name type="common">Salmon louse</name>
    <name type="synonym">Caligus salmonis</name>
    <dbReference type="NCBI Taxonomy" id="72036"/>
    <lineage>
        <taxon>Eukaryota</taxon>
        <taxon>Metazoa</taxon>
        <taxon>Ecdysozoa</taxon>
        <taxon>Arthropoda</taxon>
        <taxon>Crustacea</taxon>
        <taxon>Multicrustacea</taxon>
        <taxon>Hexanauplia</taxon>
        <taxon>Copepoda</taxon>
        <taxon>Siphonostomatoida</taxon>
        <taxon>Caligidae</taxon>
        <taxon>Lepeophtheirus</taxon>
    </lineage>
</organism>
<reference evidence="1" key="1">
    <citation type="submission" date="2014-05" db="EMBL/GenBank/DDBJ databases">
        <authorList>
            <person name="Chronopoulou M."/>
        </authorList>
    </citation>
    <scope>NUCLEOTIDE SEQUENCE</scope>
    <source>
        <tissue evidence="1">Whole organism</tissue>
    </source>
</reference>
<proteinExistence type="predicted"/>
<name>A0A0K2U398_LEPSM</name>